<evidence type="ECO:0000313" key="2">
    <source>
        <dbReference type="EMBL" id="WXB13755.1"/>
    </source>
</evidence>
<dbReference type="SUPFAM" id="SSF56925">
    <property type="entry name" value="OMPA-like"/>
    <property type="match status" value="1"/>
</dbReference>
<accession>A0ABZ2LX98</accession>
<gene>
    <name evidence="2" type="ORF">LZC94_38710</name>
</gene>
<organism evidence="2 3">
    <name type="scientific">Pendulispora albinea</name>
    <dbReference type="NCBI Taxonomy" id="2741071"/>
    <lineage>
        <taxon>Bacteria</taxon>
        <taxon>Pseudomonadati</taxon>
        <taxon>Myxococcota</taxon>
        <taxon>Myxococcia</taxon>
        <taxon>Myxococcales</taxon>
        <taxon>Sorangiineae</taxon>
        <taxon>Pendulisporaceae</taxon>
        <taxon>Pendulispora</taxon>
    </lineage>
</organism>
<name>A0ABZ2LX98_9BACT</name>
<dbReference type="Proteomes" id="UP001370348">
    <property type="component" value="Chromosome"/>
</dbReference>
<dbReference type="EMBL" id="CP089984">
    <property type="protein sequence ID" value="WXB13755.1"/>
    <property type="molecule type" value="Genomic_DNA"/>
</dbReference>
<feature type="chain" id="PRO_5046685228" description="Outer membrane protein beta-barrel domain-containing protein" evidence="1">
    <location>
        <begin position="26"/>
        <end position="241"/>
    </location>
</feature>
<dbReference type="InterPro" id="IPR011250">
    <property type="entry name" value="OMP/PagP_B-barrel"/>
</dbReference>
<evidence type="ECO:0000313" key="3">
    <source>
        <dbReference type="Proteomes" id="UP001370348"/>
    </source>
</evidence>
<feature type="signal peptide" evidence="1">
    <location>
        <begin position="1"/>
        <end position="25"/>
    </location>
</feature>
<evidence type="ECO:0000256" key="1">
    <source>
        <dbReference type="SAM" id="SignalP"/>
    </source>
</evidence>
<proteinExistence type="predicted"/>
<dbReference type="RefSeq" id="WP_394823370.1">
    <property type="nucleotide sequence ID" value="NZ_CP089984.1"/>
</dbReference>
<reference evidence="2 3" key="1">
    <citation type="submission" date="2021-12" db="EMBL/GenBank/DDBJ databases">
        <title>Discovery of the Pendulisporaceae a myxobacterial family with distinct sporulation behavior and unique specialized metabolism.</title>
        <authorList>
            <person name="Garcia R."/>
            <person name="Popoff A."/>
            <person name="Bader C.D."/>
            <person name="Loehr J."/>
            <person name="Walesch S."/>
            <person name="Walt C."/>
            <person name="Boldt J."/>
            <person name="Bunk B."/>
            <person name="Haeckl F.J.F.P.J."/>
            <person name="Gunesch A.P."/>
            <person name="Birkelbach J."/>
            <person name="Nuebel U."/>
            <person name="Pietschmann T."/>
            <person name="Bach T."/>
            <person name="Mueller R."/>
        </authorList>
    </citation>
    <scope>NUCLEOTIDE SEQUENCE [LARGE SCALE GENOMIC DNA]</scope>
    <source>
        <strain evidence="2 3">MSr11954</strain>
    </source>
</reference>
<keyword evidence="3" id="KW-1185">Reference proteome</keyword>
<evidence type="ECO:0008006" key="4">
    <source>
        <dbReference type="Google" id="ProtNLM"/>
    </source>
</evidence>
<sequence>MRAAASFLLAILASFVLLLPRTSRACGLTPPIGPNGFPTVCHGEATSIRFHAGLSVGGTSTTIDFGDRRADLLQAASVASLDVMPLDALTLSVSAGASLGGRVDYLGARYDLRPGWLGGVGISYRLFGRGGLPFVQPSLSYSFARATSVAPGGAETDFTANDWRAGLVVGKAIGGFAAPYVLARYFGAGTDWSVGGGHGGDHFRYHAGIGSAFAFSEHVDAIAELAVLGERRATLGVGYMF</sequence>
<keyword evidence="1" id="KW-0732">Signal</keyword>
<protein>
    <recommendedName>
        <fullName evidence="4">Outer membrane protein beta-barrel domain-containing protein</fullName>
    </recommendedName>
</protein>